<dbReference type="InterPro" id="IPR001879">
    <property type="entry name" value="GPCR_2_extracellular_dom"/>
</dbReference>
<dbReference type="CDD" id="cd00054">
    <property type="entry name" value="EGF_CA"/>
    <property type="match status" value="1"/>
</dbReference>
<dbReference type="OrthoDB" id="6138650at2759"/>
<dbReference type="InterPro" id="IPR035914">
    <property type="entry name" value="Sperma_CUB_dom_sf"/>
</dbReference>
<evidence type="ECO:0000313" key="11">
    <source>
        <dbReference type="Proteomes" id="UP000694866"/>
    </source>
</evidence>
<dbReference type="Gene3D" id="2.60.40.10">
    <property type="entry name" value="Immunoglobulins"/>
    <property type="match status" value="1"/>
</dbReference>
<dbReference type="Gene3D" id="2.60.220.50">
    <property type="match status" value="1"/>
</dbReference>
<dbReference type="SUPFAM" id="SSF49854">
    <property type="entry name" value="Spermadhesin, CUB domain"/>
    <property type="match status" value="1"/>
</dbReference>
<dbReference type="SMART" id="SM00408">
    <property type="entry name" value="IGc2"/>
    <property type="match status" value="1"/>
</dbReference>
<feature type="transmembrane region" description="Helical" evidence="6">
    <location>
        <begin position="1177"/>
        <end position="1198"/>
    </location>
</feature>
<feature type="compositionally biased region" description="Polar residues" evidence="5">
    <location>
        <begin position="1232"/>
        <end position="1247"/>
    </location>
</feature>
<dbReference type="PROSITE" id="PS50227">
    <property type="entry name" value="G_PROTEIN_RECEP_F2_3"/>
    <property type="match status" value="1"/>
</dbReference>
<feature type="transmembrane region" description="Helical" evidence="6">
    <location>
        <begin position="996"/>
        <end position="1016"/>
    </location>
</feature>
<name>A0A9R1T8Q7_9HYME</name>
<feature type="transmembrane region" description="Helical" evidence="6">
    <location>
        <begin position="1149"/>
        <end position="1171"/>
    </location>
</feature>
<dbReference type="PROSITE" id="PS50835">
    <property type="entry name" value="IG_LIKE"/>
    <property type="match status" value="2"/>
</dbReference>
<keyword evidence="3" id="KW-0325">Glycoprotein</keyword>
<dbReference type="PROSITE" id="PS50026">
    <property type="entry name" value="EGF_3"/>
    <property type="match status" value="2"/>
</dbReference>
<feature type="disulfide bond" evidence="4">
    <location>
        <begin position="240"/>
        <end position="249"/>
    </location>
</feature>
<keyword evidence="6" id="KW-0472">Membrane</keyword>
<dbReference type="CDD" id="cd00096">
    <property type="entry name" value="Ig"/>
    <property type="match status" value="1"/>
</dbReference>
<gene>
    <name evidence="12" type="primary">LOC105267680</name>
</gene>
<dbReference type="InterPro" id="IPR013783">
    <property type="entry name" value="Ig-like_fold"/>
</dbReference>
<dbReference type="Gene3D" id="4.10.1240.10">
    <property type="entry name" value="GPCR, family 2, extracellular hormone receptor domain"/>
    <property type="match status" value="1"/>
</dbReference>
<feature type="disulfide bond" evidence="4">
    <location>
        <begin position="198"/>
        <end position="207"/>
    </location>
</feature>
<feature type="domain" description="EGF-like" evidence="8">
    <location>
        <begin position="170"/>
        <end position="208"/>
    </location>
</feature>
<dbReference type="SMART" id="SM00409">
    <property type="entry name" value="IG"/>
    <property type="match status" value="2"/>
</dbReference>
<dbReference type="SUPFAM" id="SSF57196">
    <property type="entry name" value="EGF/Laminin"/>
    <property type="match status" value="1"/>
</dbReference>
<dbReference type="PANTHER" id="PTHR45813">
    <property type="entry name" value="IG-LIKE DOMAIN-CONTAINING PROTEIN"/>
    <property type="match status" value="1"/>
</dbReference>
<comment type="similarity">
    <text evidence="1">Belongs to the G-protein coupled receptor 2 family. Adhesion G-protein coupled receptor (ADGR) subfamily.</text>
</comment>
<keyword evidence="6" id="KW-0812">Transmembrane</keyword>
<keyword evidence="6" id="KW-1133">Transmembrane helix</keyword>
<keyword evidence="2 4" id="KW-1015">Disulfide bond</keyword>
<dbReference type="PROSITE" id="PS01180">
    <property type="entry name" value="CUB"/>
    <property type="match status" value="1"/>
</dbReference>
<evidence type="ECO:0000259" key="9">
    <source>
        <dbReference type="PROSITE" id="PS50227"/>
    </source>
</evidence>
<proteinExistence type="inferred from homology"/>
<dbReference type="Pfam" id="PF13927">
    <property type="entry name" value="Ig_3"/>
    <property type="match status" value="1"/>
</dbReference>
<feature type="compositionally biased region" description="Basic and acidic residues" evidence="5">
    <location>
        <begin position="1261"/>
        <end position="1292"/>
    </location>
</feature>
<evidence type="ECO:0000259" key="10">
    <source>
        <dbReference type="PROSITE" id="PS50835"/>
    </source>
</evidence>
<evidence type="ECO:0000256" key="2">
    <source>
        <dbReference type="ARBA" id="ARBA00023157"/>
    </source>
</evidence>
<dbReference type="InterPro" id="IPR003599">
    <property type="entry name" value="Ig_sub"/>
</dbReference>
<comment type="caution">
    <text evidence="4">Lacks conserved residue(s) required for the propagation of feature annotation.</text>
</comment>
<protein>
    <submittedName>
        <fullName evidence="12">Uncharacterized protein isoform X1</fullName>
    </submittedName>
</protein>
<dbReference type="InterPro" id="IPR036445">
    <property type="entry name" value="GPCR_2_extracell_dom_sf"/>
</dbReference>
<reference evidence="12" key="1">
    <citation type="submission" date="2025-08" db="UniProtKB">
        <authorList>
            <consortium name="RefSeq"/>
        </authorList>
    </citation>
    <scope>IDENTIFICATION</scope>
    <source>
        <strain evidence="12">USDA-PBARC FA_bdor</strain>
        <tissue evidence="12">Whole organism</tissue>
    </source>
</reference>
<dbReference type="GO" id="GO:0004930">
    <property type="term" value="F:G protein-coupled receptor activity"/>
    <property type="evidence" value="ECO:0007669"/>
    <property type="project" value="InterPro"/>
</dbReference>
<dbReference type="SMART" id="SM00181">
    <property type="entry name" value="EGF"/>
    <property type="match status" value="2"/>
</dbReference>
<dbReference type="Gene3D" id="2.10.25.10">
    <property type="entry name" value="Laminin"/>
    <property type="match status" value="1"/>
</dbReference>
<evidence type="ECO:0000256" key="4">
    <source>
        <dbReference type="PROSITE-ProRule" id="PRU00076"/>
    </source>
</evidence>
<feature type="disulfide bond" evidence="4">
    <location>
        <begin position="179"/>
        <end position="196"/>
    </location>
</feature>
<evidence type="ECO:0000259" key="7">
    <source>
        <dbReference type="PROSITE" id="PS01180"/>
    </source>
</evidence>
<dbReference type="InterPro" id="IPR051587">
    <property type="entry name" value="Adhesion_GPCR"/>
</dbReference>
<feature type="domain" description="CUB" evidence="7">
    <location>
        <begin position="36"/>
        <end position="165"/>
    </location>
</feature>
<dbReference type="SUPFAM" id="SSF48726">
    <property type="entry name" value="Immunoglobulin"/>
    <property type="match status" value="2"/>
</dbReference>
<dbReference type="PANTHER" id="PTHR45813:SF8">
    <property type="entry name" value="IG-LIKE DOMAIN-CONTAINING PROTEIN"/>
    <property type="match status" value="1"/>
</dbReference>
<keyword evidence="11" id="KW-1185">Reference proteome</keyword>
<evidence type="ECO:0000256" key="1">
    <source>
        <dbReference type="ARBA" id="ARBA00007343"/>
    </source>
</evidence>
<evidence type="ECO:0000313" key="12">
    <source>
        <dbReference type="RefSeq" id="XP_011304997.1"/>
    </source>
</evidence>
<feature type="domain" description="Ig-like" evidence="10">
    <location>
        <begin position="395"/>
        <end position="496"/>
    </location>
</feature>
<sequence>MMNGNANTRMTNSWINYPILIATFSVLASPTDVGFCGGHLMSPRGIIQTPNFPGPFSVPIKCHWVIDASDIPFGNSSIVIYLTQLYVYKGLKFTEYAYYESDSVNFGGIIIKEVTESNIFEYRWFKTYRPFLVIDFQLERLEGNHVRVLHDLLDVYGFNVTYEVTEADANPNSCTVRDCSFAGNCILDGTYGSFSCHCFEKFSGEKCSHGPLCMDDKRDTMCRNGGTCKHIGAEAVRCHCAPGYTGNSCEIQFLNDTHGDCLSSTCIKQCTYSPETQKPCDCTDRLPVYDNRARYECRIKLANFTAIRNGANTQPGSIEALLRKHLAKYLRNSNISTVEDLKILSVTPSAEVTFNFFGVTGDGDRIRETLNRLVQRRRLSDFSLESTHFTFQQKPSLRLQSLRVNHVNERDVRLGDQFILSCIAQGSDEIKFIWYKDDMLVNMSKSTREIWYRELPDDGTDVHTSLLTIDKATLLDAGQYTCRAIDWGMEQCKSINIDVRDEPDVKVVPMSATIEKGNNIQLLCITPNMRSLGIGFGWTKNRALLKLEPGHQVWEDLYPAGSILKIINAQKSAIYTCNIAQRSMSVRVEVVNRTLIPICPEDYSWGLIWPETGPNSEALLECPRDFVGPRVSRLCSMRDASTSIWQLPDFSECSYQPFIVPYSNFRSLTLGYQNTTGAKTIISLWEAMRSRKLPLYPGEGDRLLSILSMIEDYQRSTNDLDDLYNSAEALTRIVNRILNDENSILTRDKQLLVQELTLRNLGYWTRLLIYPYKHLALSSIVVDIQALHAVEDDWREYLLQVPVDDYMYPPWYSDRITIRLIRSEIDVNINKTFSGIVIVYKNITKFLPTTYVKELEDGTDLEYRFNSRLVTVALSPSLDDRSDSKVQIELRMRYLQNITGSWNVSCGVEDHTGSWDLDSCAATLIRDESSTQCLCTKPGTFAVFLTARATKDPLAHDNQTTFIVLLGCELCLLQSTISSFILVFHLWKNRSWMNFLKLQCATAVVGAMAVFIYAIQSSLSQSSYAIVAVTLEAFLLIGMSSPISQALIIYADLTQVRPSQQFQPTVIAVITGLPIICILTTELTHKSTGWRHESWWLIFGTGVYNIFVSCVATMLSIFLVLYSGILWKAHALMDQRSVKRKSIDGKIGLLHRAALTVCGLIVVEAASILYVNSSSVIYHYFFGGISIVLGFVILLSYIGGGEVRLFAPILRKLRFQEDVQIKSDSIKFPGKTTESQNEGTTLSSGTMLNGRGCRGHVGSTESHDYIKEMPPSHEKSSRYPRRPDPRVSRTDDINLENYSTSPRKYHESRKYSKTISPQNQYCPRGFHEVNSRSIQPQDSPKLVNSRDIQTSTCADAATAECSTTVLCSVDIETRIGLSAMPDVTLATKSDTEHSNNVEIIPRDIINVIPDIASTGGRKQPDGEEKSEDIGNCENTAGMLDRISHDLDYLLNRTGEEA</sequence>
<organism evidence="11 12">
    <name type="scientific">Fopius arisanus</name>
    <dbReference type="NCBI Taxonomy" id="64838"/>
    <lineage>
        <taxon>Eukaryota</taxon>
        <taxon>Metazoa</taxon>
        <taxon>Ecdysozoa</taxon>
        <taxon>Arthropoda</taxon>
        <taxon>Hexapoda</taxon>
        <taxon>Insecta</taxon>
        <taxon>Pterygota</taxon>
        <taxon>Neoptera</taxon>
        <taxon>Endopterygota</taxon>
        <taxon>Hymenoptera</taxon>
        <taxon>Apocrita</taxon>
        <taxon>Ichneumonoidea</taxon>
        <taxon>Braconidae</taxon>
        <taxon>Opiinae</taxon>
        <taxon>Fopius</taxon>
    </lineage>
</organism>
<dbReference type="InterPro" id="IPR000859">
    <property type="entry name" value="CUB_dom"/>
</dbReference>
<feature type="region of interest" description="Disordered" evidence="5">
    <location>
        <begin position="1229"/>
        <end position="1324"/>
    </location>
</feature>
<dbReference type="InterPro" id="IPR046338">
    <property type="entry name" value="GAIN_dom_sf"/>
</dbReference>
<evidence type="ECO:0000259" key="8">
    <source>
        <dbReference type="PROSITE" id="PS50026"/>
    </source>
</evidence>
<dbReference type="Gene3D" id="2.60.120.290">
    <property type="entry name" value="Spermadhesin, CUB domain"/>
    <property type="match status" value="1"/>
</dbReference>
<dbReference type="GO" id="GO:0007189">
    <property type="term" value="P:adenylate cyclase-activating G protein-coupled receptor signaling pathway"/>
    <property type="evidence" value="ECO:0007669"/>
    <property type="project" value="TreeGrafter"/>
</dbReference>
<dbReference type="GeneID" id="105267680"/>
<dbReference type="PROSITE" id="PS00022">
    <property type="entry name" value="EGF_1"/>
    <property type="match status" value="2"/>
</dbReference>
<dbReference type="InterPro" id="IPR036179">
    <property type="entry name" value="Ig-like_dom_sf"/>
</dbReference>
<feature type="transmembrane region" description="Helical" evidence="6">
    <location>
        <begin position="1062"/>
        <end position="1083"/>
    </location>
</feature>
<dbReference type="Proteomes" id="UP000694866">
    <property type="component" value="Unplaced"/>
</dbReference>
<dbReference type="RefSeq" id="XP_011304997.1">
    <property type="nucleotide sequence ID" value="XM_011306695.1"/>
</dbReference>
<dbReference type="KEGG" id="fas:105267680"/>
<dbReference type="InterPro" id="IPR003598">
    <property type="entry name" value="Ig_sub2"/>
</dbReference>
<accession>A0A9R1T8Q7</accession>
<evidence type="ECO:0000256" key="6">
    <source>
        <dbReference type="SAM" id="Phobius"/>
    </source>
</evidence>
<feature type="domain" description="Ig-like" evidence="10">
    <location>
        <begin position="503"/>
        <end position="587"/>
    </location>
</feature>
<keyword evidence="4" id="KW-0245">EGF-like domain</keyword>
<evidence type="ECO:0000256" key="5">
    <source>
        <dbReference type="SAM" id="MobiDB-lite"/>
    </source>
</evidence>
<dbReference type="PROSITE" id="PS01186">
    <property type="entry name" value="EGF_2"/>
    <property type="match status" value="1"/>
</dbReference>
<dbReference type="GO" id="GO:0016020">
    <property type="term" value="C:membrane"/>
    <property type="evidence" value="ECO:0007669"/>
    <property type="project" value="InterPro"/>
</dbReference>
<feature type="domain" description="EGF-like" evidence="8">
    <location>
        <begin position="209"/>
        <end position="250"/>
    </location>
</feature>
<dbReference type="Pfam" id="PF00008">
    <property type="entry name" value="EGF"/>
    <property type="match status" value="1"/>
</dbReference>
<feature type="transmembrane region" description="Helical" evidence="6">
    <location>
        <begin position="1103"/>
        <end position="1128"/>
    </location>
</feature>
<feature type="transmembrane region" description="Helical" evidence="6">
    <location>
        <begin position="962"/>
        <end position="984"/>
    </location>
</feature>
<feature type="transmembrane region" description="Helical" evidence="6">
    <location>
        <begin position="1022"/>
        <end position="1050"/>
    </location>
</feature>
<feature type="domain" description="G-protein coupled receptors family 2 profile 1" evidence="9">
    <location>
        <begin position="599"/>
        <end position="657"/>
    </location>
</feature>
<evidence type="ECO:0000256" key="3">
    <source>
        <dbReference type="ARBA" id="ARBA00023180"/>
    </source>
</evidence>
<dbReference type="InterPro" id="IPR000742">
    <property type="entry name" value="EGF"/>
</dbReference>
<dbReference type="InterPro" id="IPR007110">
    <property type="entry name" value="Ig-like_dom"/>
</dbReference>